<proteinExistence type="predicted"/>
<dbReference type="GO" id="GO:0016301">
    <property type="term" value="F:kinase activity"/>
    <property type="evidence" value="ECO:0007669"/>
    <property type="project" value="UniProtKB-KW"/>
</dbReference>
<dbReference type="EMBL" id="MTSD02000085">
    <property type="protein sequence ID" value="OOV85795.1"/>
    <property type="molecule type" value="Genomic_DNA"/>
</dbReference>
<protein>
    <submittedName>
        <fullName evidence="1">Two-component sensor histidine kinase</fullName>
    </submittedName>
</protein>
<gene>
    <name evidence="1" type="ORF">BTA35_0216765</name>
</gene>
<feature type="non-terminal residue" evidence="1">
    <location>
        <position position="1"/>
    </location>
</feature>
<dbReference type="Proteomes" id="UP000190064">
    <property type="component" value="Unassembled WGS sequence"/>
</dbReference>
<dbReference type="Gene3D" id="3.30.450.20">
    <property type="entry name" value="PAS domain"/>
    <property type="match status" value="1"/>
</dbReference>
<name>A0A1T1H7M7_OCELI</name>
<comment type="caution">
    <text evidence="1">The sequence shown here is derived from an EMBL/GenBank/DDBJ whole genome shotgun (WGS) entry which is preliminary data.</text>
</comment>
<feature type="non-terminal residue" evidence="1">
    <location>
        <position position="150"/>
    </location>
</feature>
<sequence>EFHYRVPESVLPSQETPLYHEITFVDINGQEQIKVQSSNLLPSQLNDVSNPANTWSKAEDYFIHLKKLKAGEIYVSDVIGPYVPSKILGPMTPSRAAQKNIPFTPEQEAYAGKENPVGKKFKGIVRWATPVVRNDKIIGYLTLALNHDHI</sequence>
<evidence type="ECO:0000313" key="1">
    <source>
        <dbReference type="EMBL" id="OOV85795.1"/>
    </source>
</evidence>
<keyword evidence="1" id="KW-0808">Transferase</keyword>
<keyword evidence="1" id="KW-0418">Kinase</keyword>
<dbReference type="AlphaFoldDB" id="A0A1T1H7M7"/>
<accession>A0A1T1H7M7</accession>
<organism evidence="1 2">
    <name type="scientific">Oceanospirillum linum</name>
    <dbReference type="NCBI Taxonomy" id="966"/>
    <lineage>
        <taxon>Bacteria</taxon>
        <taxon>Pseudomonadati</taxon>
        <taxon>Pseudomonadota</taxon>
        <taxon>Gammaproteobacteria</taxon>
        <taxon>Oceanospirillales</taxon>
        <taxon>Oceanospirillaceae</taxon>
        <taxon>Oceanospirillum</taxon>
    </lineage>
</organism>
<dbReference type="SUPFAM" id="SSF103190">
    <property type="entry name" value="Sensory domain-like"/>
    <property type="match status" value="1"/>
</dbReference>
<keyword evidence="2" id="KW-1185">Reference proteome</keyword>
<dbReference type="InterPro" id="IPR029151">
    <property type="entry name" value="Sensor-like_sf"/>
</dbReference>
<evidence type="ECO:0000313" key="2">
    <source>
        <dbReference type="Proteomes" id="UP000190064"/>
    </source>
</evidence>
<reference evidence="1" key="1">
    <citation type="submission" date="2017-02" db="EMBL/GenBank/DDBJ databases">
        <title>Draft Genome Sequence of the Salt Water Bacterium Oceanospirillum linum ATCC 11336.</title>
        <authorList>
            <person name="Trachtenberg A.M."/>
            <person name="Carney J.G."/>
            <person name="Linnane J.D."/>
            <person name="Rheaume B.A."/>
            <person name="Pitts N.L."/>
            <person name="Mykles D.L."/>
            <person name="Maclea K.S."/>
        </authorList>
    </citation>
    <scope>NUCLEOTIDE SEQUENCE [LARGE SCALE GENOMIC DNA]</scope>
    <source>
        <strain evidence="1">ATCC 11336</strain>
    </source>
</reference>
<dbReference type="STRING" id="966.BTA35_0216765"/>